<dbReference type="PROSITE" id="PS00483">
    <property type="entry name" value="DIHYDROOROTASE_2"/>
    <property type="match status" value="1"/>
</dbReference>
<feature type="binding site" evidence="7">
    <location>
        <position position="153"/>
    </location>
    <ligand>
        <name>Zn(2+)</name>
        <dbReference type="ChEBI" id="CHEBI:29105"/>
        <label>1</label>
    </ligand>
</feature>
<dbReference type="InterPro" id="IPR032466">
    <property type="entry name" value="Metal_Hydrolase"/>
</dbReference>
<dbReference type="Pfam" id="PF12890">
    <property type="entry name" value="DHOase"/>
    <property type="match status" value="1"/>
</dbReference>
<feature type="binding site" evidence="7">
    <location>
        <position position="180"/>
    </location>
    <ligand>
        <name>Zn(2+)</name>
        <dbReference type="ChEBI" id="CHEBI:29105"/>
        <label>2</label>
    </ligand>
</feature>
<keyword evidence="5 7" id="KW-0862">Zinc</keyword>
<feature type="domain" description="Dihydroorotase catalytic" evidence="8">
    <location>
        <begin position="52"/>
        <end position="239"/>
    </location>
</feature>
<evidence type="ECO:0000256" key="1">
    <source>
        <dbReference type="ARBA" id="ARBA00002368"/>
    </source>
</evidence>
<dbReference type="Gene3D" id="3.20.20.140">
    <property type="entry name" value="Metal-dependent hydrolases"/>
    <property type="match status" value="1"/>
</dbReference>
<reference evidence="9 10" key="1">
    <citation type="journal article" date="2015" name="Genome Announc.">
        <title>Expanding the biotechnology potential of lactobacilli through comparative genomics of 213 strains and associated genera.</title>
        <authorList>
            <person name="Sun Z."/>
            <person name="Harris H.M."/>
            <person name="McCann A."/>
            <person name="Guo C."/>
            <person name="Argimon S."/>
            <person name="Zhang W."/>
            <person name="Yang X."/>
            <person name="Jeffery I.B."/>
            <person name="Cooney J.C."/>
            <person name="Kagawa T.F."/>
            <person name="Liu W."/>
            <person name="Song Y."/>
            <person name="Salvetti E."/>
            <person name="Wrobel A."/>
            <person name="Rasinkangas P."/>
            <person name="Parkhill J."/>
            <person name="Rea M.C."/>
            <person name="O'Sullivan O."/>
            <person name="Ritari J."/>
            <person name="Douillard F.P."/>
            <person name="Paul Ross R."/>
            <person name="Yang R."/>
            <person name="Briner A.E."/>
            <person name="Felis G.E."/>
            <person name="de Vos W.M."/>
            <person name="Barrangou R."/>
            <person name="Klaenhammer T.R."/>
            <person name="Caufield P.W."/>
            <person name="Cui Y."/>
            <person name="Zhang H."/>
            <person name="O'Toole P.W."/>
        </authorList>
    </citation>
    <scope>NUCLEOTIDE SEQUENCE [LARGE SCALE GENOMIC DNA]</scope>
    <source>
        <strain evidence="9 10">DSM 15638</strain>
    </source>
</reference>
<organism evidence="9 10">
    <name type="scientific">Dellaglioa algida DSM 15638</name>
    <dbReference type="NCBI Taxonomy" id="1423719"/>
    <lineage>
        <taxon>Bacteria</taxon>
        <taxon>Bacillati</taxon>
        <taxon>Bacillota</taxon>
        <taxon>Bacilli</taxon>
        <taxon>Lactobacillales</taxon>
        <taxon>Lactobacillaceae</taxon>
        <taxon>Dellaglioa</taxon>
    </lineage>
</organism>
<sequence length="429" mass="47131">MKKLIKNGTLFLNHTFTQQDLLIEDDKIKAIGIDLADEFSDIDLIIDAEGLIVTPGLVDVHVHYREPGFEYKETIKTGSLAAAHGGFTTVGAMPNLDPVPDTVAHFEEIKRRNKKDGQVHIQQYAAITKDRTSEELVDFEGLKKAGAFAFTNDGSGIQTAGTMYLAMTEAARVKLPLVSHVEDNSLLFGGVMNEGVRAKNLGLPGIMGIVESSQLARDLMLAQKTGVHYHMCHVSTKESVELIRIAKGHGINVTCEVSPHHLLLTDSDIHMDNGNYKMNPPLRTEDDRLALIEGLLDGTIDMIATDHAPHSEEEKQDSMIDAAFGITGSETAFSLLYTKMVKTGILTLTQLIILMSENPAKTFNLESGLLEPGMMADISLFDISHEQTIRESDYISKGKNTPFTGQKIYGTTIVTMVSGEIKYDNRKVE</sequence>
<dbReference type="AlphaFoldDB" id="A0A0R1HS88"/>
<feature type="binding site" evidence="7">
    <location>
        <position position="153"/>
    </location>
    <ligand>
        <name>Zn(2+)</name>
        <dbReference type="ChEBI" id="CHEBI:29105"/>
        <label>2</label>
    </ligand>
</feature>
<feature type="binding site" evidence="7">
    <location>
        <position position="306"/>
    </location>
    <ligand>
        <name>Zn(2+)</name>
        <dbReference type="ChEBI" id="CHEBI:29105"/>
        <label>1</label>
    </ligand>
</feature>
<dbReference type="GO" id="GO:0008270">
    <property type="term" value="F:zinc ion binding"/>
    <property type="evidence" value="ECO:0007669"/>
    <property type="project" value="UniProtKB-UniRule"/>
</dbReference>
<dbReference type="InterPro" id="IPR002195">
    <property type="entry name" value="Dihydroorotase_CS"/>
</dbReference>
<dbReference type="GO" id="GO:0004151">
    <property type="term" value="F:dihydroorotase activity"/>
    <property type="evidence" value="ECO:0007669"/>
    <property type="project" value="UniProtKB-UniRule"/>
</dbReference>
<dbReference type="InterPro" id="IPR011059">
    <property type="entry name" value="Metal-dep_hydrolase_composite"/>
</dbReference>
<evidence type="ECO:0000256" key="3">
    <source>
        <dbReference type="ARBA" id="ARBA00022723"/>
    </source>
</evidence>
<feature type="binding site" evidence="7">
    <location>
        <begin position="63"/>
        <end position="65"/>
    </location>
    <ligand>
        <name>substrate</name>
    </ligand>
</feature>
<dbReference type="PANTHER" id="PTHR43668">
    <property type="entry name" value="ALLANTOINASE"/>
    <property type="match status" value="1"/>
</dbReference>
<dbReference type="OrthoDB" id="9765462at2"/>
<dbReference type="Proteomes" id="UP000051450">
    <property type="component" value="Unassembled WGS sequence"/>
</dbReference>
<feature type="binding site" evidence="7">
    <location>
        <begin position="324"/>
        <end position="325"/>
    </location>
    <ligand>
        <name>substrate</name>
    </ligand>
</feature>
<feature type="binding site" evidence="7">
    <location>
        <position position="63"/>
    </location>
    <ligand>
        <name>Zn(2+)</name>
        <dbReference type="ChEBI" id="CHEBI:29105"/>
        <label>1</label>
    </ligand>
</feature>
<feature type="active site" evidence="7">
    <location>
        <position position="306"/>
    </location>
</feature>
<dbReference type="EC" id="3.5.2.3" evidence="7"/>
<dbReference type="NCBIfam" id="NF006837">
    <property type="entry name" value="PRK09357.1-2"/>
    <property type="match status" value="1"/>
</dbReference>
<dbReference type="GO" id="GO:0004038">
    <property type="term" value="F:allantoinase activity"/>
    <property type="evidence" value="ECO:0007669"/>
    <property type="project" value="TreeGrafter"/>
</dbReference>
<protein>
    <recommendedName>
        <fullName evidence="7">Dihydroorotase</fullName>
        <shortName evidence="7">DHOase</shortName>
        <ecNumber evidence="7">3.5.2.3</ecNumber>
    </recommendedName>
</protein>
<dbReference type="InterPro" id="IPR024403">
    <property type="entry name" value="DHOase_cat"/>
</dbReference>
<keyword evidence="10" id="KW-1185">Reference proteome</keyword>
<dbReference type="GO" id="GO:0044205">
    <property type="term" value="P:'de novo' UMP biosynthetic process"/>
    <property type="evidence" value="ECO:0007669"/>
    <property type="project" value="UniProtKB-UniRule"/>
</dbReference>
<accession>A0A0R1HS88</accession>
<keyword evidence="3 7" id="KW-0479">Metal-binding</keyword>
<comment type="function">
    <text evidence="1 7">Catalyzes the reversible cyclization of carbamoyl aspartate to dihydroorotate.</text>
</comment>
<evidence type="ECO:0000256" key="4">
    <source>
        <dbReference type="ARBA" id="ARBA00022801"/>
    </source>
</evidence>
<feature type="binding site" evidence="7">
    <location>
        <position position="61"/>
    </location>
    <ligand>
        <name>Zn(2+)</name>
        <dbReference type="ChEBI" id="CHEBI:29105"/>
        <label>1</label>
    </ligand>
</feature>
<dbReference type="STRING" id="1423719.FC66_GL000203"/>
<dbReference type="HAMAP" id="MF_00220_B">
    <property type="entry name" value="PyrC_classI_B"/>
    <property type="match status" value="1"/>
</dbReference>
<comment type="caution">
    <text evidence="9">The sequence shown here is derived from an EMBL/GenBank/DDBJ whole genome shotgun (WGS) entry which is preliminary data.</text>
</comment>
<keyword evidence="6 7" id="KW-0665">Pyrimidine biosynthesis</keyword>
<evidence type="ECO:0000256" key="5">
    <source>
        <dbReference type="ARBA" id="ARBA00022833"/>
    </source>
</evidence>
<comment type="pathway">
    <text evidence="7">Pyrimidine metabolism; UMP biosynthesis via de novo pathway; (S)-dihydroorotate from bicarbonate: step 3/3.</text>
</comment>
<dbReference type="GO" id="GO:0005737">
    <property type="term" value="C:cytoplasm"/>
    <property type="evidence" value="ECO:0007669"/>
    <property type="project" value="TreeGrafter"/>
</dbReference>
<comment type="cofactor">
    <cofactor evidence="7">
        <name>Zn(2+)</name>
        <dbReference type="ChEBI" id="CHEBI:29105"/>
    </cofactor>
    <text evidence="7">Binds 2 Zn(2+) ions per subunit.</text>
</comment>
<feature type="binding site" evidence="7">
    <location>
        <position position="95"/>
    </location>
    <ligand>
        <name>substrate</name>
    </ligand>
</feature>
<dbReference type="NCBIfam" id="TIGR00857">
    <property type="entry name" value="pyrC_multi"/>
    <property type="match status" value="1"/>
</dbReference>
<dbReference type="Gene3D" id="2.30.40.10">
    <property type="entry name" value="Urease, subunit C, domain 1"/>
    <property type="match status" value="1"/>
</dbReference>
<dbReference type="GO" id="GO:0006145">
    <property type="term" value="P:purine nucleobase catabolic process"/>
    <property type="evidence" value="ECO:0007669"/>
    <property type="project" value="TreeGrafter"/>
</dbReference>
<dbReference type="PATRIC" id="fig|1423719.4.peg.205"/>
<dbReference type="UniPathway" id="UPA00070">
    <property type="reaction ID" value="UER00117"/>
</dbReference>
<dbReference type="InterPro" id="IPR050138">
    <property type="entry name" value="DHOase/Allantoinase_Hydrolase"/>
</dbReference>
<comment type="similarity">
    <text evidence="2 7">Belongs to the metallo-dependent hydrolases superfamily. DHOase family. Class I DHOase subfamily.</text>
</comment>
<dbReference type="PANTHER" id="PTHR43668:SF2">
    <property type="entry name" value="ALLANTOINASE"/>
    <property type="match status" value="1"/>
</dbReference>
<dbReference type="EMBL" id="AZDI01000001">
    <property type="protein sequence ID" value="KRK46580.1"/>
    <property type="molecule type" value="Genomic_DNA"/>
</dbReference>
<name>A0A0R1HS88_9LACO</name>
<dbReference type="SUPFAM" id="SSF51556">
    <property type="entry name" value="Metallo-dependent hydrolases"/>
    <property type="match status" value="1"/>
</dbReference>
<dbReference type="SUPFAM" id="SSF51338">
    <property type="entry name" value="Composite domain of metallo-dependent hydrolases"/>
    <property type="match status" value="1"/>
</dbReference>
<feature type="binding site" evidence="7">
    <location>
        <position position="310"/>
    </location>
    <ligand>
        <name>substrate</name>
    </ligand>
</feature>
<evidence type="ECO:0000259" key="8">
    <source>
        <dbReference type="Pfam" id="PF12890"/>
    </source>
</evidence>
<keyword evidence="4 7" id="KW-0378">Hydrolase</keyword>
<gene>
    <name evidence="7" type="primary">pyrC</name>
    <name evidence="9" type="ORF">FC66_GL000203</name>
</gene>
<feature type="binding site" evidence="7">
    <location>
        <position position="279"/>
    </location>
    <ligand>
        <name>substrate</name>
    </ligand>
</feature>
<proteinExistence type="inferred from homology"/>
<dbReference type="CDD" id="cd01317">
    <property type="entry name" value="DHOase_IIa"/>
    <property type="match status" value="1"/>
</dbReference>
<evidence type="ECO:0000256" key="7">
    <source>
        <dbReference type="HAMAP-Rule" id="MF_00220"/>
    </source>
</evidence>
<dbReference type="RefSeq" id="WP_057973523.1">
    <property type="nucleotide sequence ID" value="NZ_AZDI01000001.1"/>
</dbReference>
<evidence type="ECO:0000313" key="9">
    <source>
        <dbReference type="EMBL" id="KRK46580.1"/>
    </source>
</evidence>
<evidence type="ECO:0000256" key="6">
    <source>
        <dbReference type="ARBA" id="ARBA00022975"/>
    </source>
</evidence>
<evidence type="ECO:0000313" key="10">
    <source>
        <dbReference type="Proteomes" id="UP000051450"/>
    </source>
</evidence>
<feature type="binding site" evidence="7">
    <location>
        <position position="233"/>
    </location>
    <ligand>
        <name>Zn(2+)</name>
        <dbReference type="ChEBI" id="CHEBI:29105"/>
        <label>2</label>
    </ligand>
</feature>
<dbReference type="InterPro" id="IPR004722">
    <property type="entry name" value="DHOase"/>
</dbReference>
<comment type="catalytic activity">
    <reaction evidence="7">
        <text>(S)-dihydroorotate + H2O = N-carbamoyl-L-aspartate + H(+)</text>
        <dbReference type="Rhea" id="RHEA:24296"/>
        <dbReference type="ChEBI" id="CHEBI:15377"/>
        <dbReference type="ChEBI" id="CHEBI:15378"/>
        <dbReference type="ChEBI" id="CHEBI:30864"/>
        <dbReference type="ChEBI" id="CHEBI:32814"/>
        <dbReference type="EC" id="3.5.2.3"/>
    </reaction>
</comment>
<evidence type="ECO:0000256" key="2">
    <source>
        <dbReference type="ARBA" id="ARBA00010286"/>
    </source>
</evidence>